<evidence type="ECO:0000313" key="3">
    <source>
        <dbReference type="Proteomes" id="UP001221757"/>
    </source>
</evidence>
<dbReference type="Proteomes" id="UP001221757">
    <property type="component" value="Unassembled WGS sequence"/>
</dbReference>
<evidence type="ECO:0000256" key="1">
    <source>
        <dbReference type="SAM" id="Phobius"/>
    </source>
</evidence>
<dbReference type="EMBL" id="JARKIE010000173">
    <property type="protein sequence ID" value="KAJ7671715.1"/>
    <property type="molecule type" value="Genomic_DNA"/>
</dbReference>
<keyword evidence="3" id="KW-1185">Reference proteome</keyword>
<protein>
    <submittedName>
        <fullName evidence="2">Uncharacterized protein</fullName>
    </submittedName>
</protein>
<comment type="caution">
    <text evidence="2">The sequence shown here is derived from an EMBL/GenBank/DDBJ whole genome shotgun (WGS) entry which is preliminary data.</text>
</comment>
<evidence type="ECO:0000313" key="2">
    <source>
        <dbReference type="EMBL" id="KAJ7671715.1"/>
    </source>
</evidence>
<dbReference type="AlphaFoldDB" id="A0AAD7CZG9"/>
<proteinExistence type="predicted"/>
<keyword evidence="1" id="KW-0472">Membrane</keyword>
<feature type="transmembrane region" description="Helical" evidence="1">
    <location>
        <begin position="39"/>
        <end position="57"/>
    </location>
</feature>
<keyword evidence="1" id="KW-1133">Transmembrane helix</keyword>
<organism evidence="2 3">
    <name type="scientific">Mycena rosella</name>
    <name type="common">Pink bonnet</name>
    <name type="synonym">Agaricus rosellus</name>
    <dbReference type="NCBI Taxonomy" id="1033263"/>
    <lineage>
        <taxon>Eukaryota</taxon>
        <taxon>Fungi</taxon>
        <taxon>Dikarya</taxon>
        <taxon>Basidiomycota</taxon>
        <taxon>Agaricomycotina</taxon>
        <taxon>Agaricomycetes</taxon>
        <taxon>Agaricomycetidae</taxon>
        <taxon>Agaricales</taxon>
        <taxon>Marasmiineae</taxon>
        <taxon>Mycenaceae</taxon>
        <taxon>Mycena</taxon>
    </lineage>
</organism>
<reference evidence="2" key="1">
    <citation type="submission" date="2023-03" db="EMBL/GenBank/DDBJ databases">
        <title>Massive genome expansion in bonnet fungi (Mycena s.s.) driven by repeated elements and novel gene families across ecological guilds.</title>
        <authorList>
            <consortium name="Lawrence Berkeley National Laboratory"/>
            <person name="Harder C.B."/>
            <person name="Miyauchi S."/>
            <person name="Viragh M."/>
            <person name="Kuo A."/>
            <person name="Thoen E."/>
            <person name="Andreopoulos B."/>
            <person name="Lu D."/>
            <person name="Skrede I."/>
            <person name="Drula E."/>
            <person name="Henrissat B."/>
            <person name="Morin E."/>
            <person name="Kohler A."/>
            <person name="Barry K."/>
            <person name="LaButti K."/>
            <person name="Morin E."/>
            <person name="Salamov A."/>
            <person name="Lipzen A."/>
            <person name="Mereny Z."/>
            <person name="Hegedus B."/>
            <person name="Baldrian P."/>
            <person name="Stursova M."/>
            <person name="Weitz H."/>
            <person name="Taylor A."/>
            <person name="Grigoriev I.V."/>
            <person name="Nagy L.G."/>
            <person name="Martin F."/>
            <person name="Kauserud H."/>
        </authorList>
    </citation>
    <scope>NUCLEOTIDE SEQUENCE</scope>
    <source>
        <strain evidence="2">CBHHK067</strain>
    </source>
</reference>
<accession>A0AAD7CZG9</accession>
<sequence length="183" mass="19984">MTPSETLTHGVFPPSLCSLFKNRPAPPRPRPSYGSRSGSVLRVYVNFIFFLLLLRLLRRADLSRVISRSCLDPGHTPARGEAVADSIPALSHVPRWMIVNAVPCHCQRVGARYAPPFIQPARLVRSSFLFGLPIIRIPATRPCALGLWALGSGFWVLGAWRNSHSVRAGSSEGGAGHAQRAAR</sequence>
<keyword evidence="1" id="KW-0812">Transmembrane</keyword>
<gene>
    <name evidence="2" type="ORF">B0H17DRAFT_1209003</name>
</gene>
<name>A0AAD7CZG9_MYCRO</name>